<evidence type="ECO:0000313" key="2">
    <source>
        <dbReference type="EMBL" id="GAN79562.1"/>
    </source>
</evidence>
<comment type="caution">
    <text evidence="2">The sequence shown here is derived from an EMBL/GenBank/DDBJ whole genome shotgun (WGS) entry which is preliminary data.</text>
</comment>
<dbReference type="InterPro" id="IPR017850">
    <property type="entry name" value="Alkaline_phosphatase_core_sf"/>
</dbReference>
<dbReference type="InterPro" id="IPR051849">
    <property type="entry name" value="GAG-degrading_sulfatase"/>
</dbReference>
<evidence type="ECO:0000259" key="1">
    <source>
        <dbReference type="Pfam" id="PF00884"/>
    </source>
</evidence>
<dbReference type="Proteomes" id="UP000032668">
    <property type="component" value="Unassembled WGS sequence"/>
</dbReference>
<dbReference type="Gene3D" id="3.40.720.10">
    <property type="entry name" value="Alkaline Phosphatase, subunit A"/>
    <property type="match status" value="1"/>
</dbReference>
<reference evidence="2 3" key="1">
    <citation type="submission" date="2012-11" db="EMBL/GenBank/DDBJ databases">
        <title>Whole genome sequence of Acidocella aminolytica 101 = DSM 11237.</title>
        <authorList>
            <person name="Azuma Y."/>
            <person name="Higashiura N."/>
            <person name="Hirakawa H."/>
            <person name="Matsushita K."/>
        </authorList>
    </citation>
    <scope>NUCLEOTIDE SEQUENCE [LARGE SCALE GENOMIC DNA]</scope>
    <source>
        <strain evidence="3">101 / DSM 11237</strain>
    </source>
</reference>
<evidence type="ECO:0000313" key="3">
    <source>
        <dbReference type="Proteomes" id="UP000032668"/>
    </source>
</evidence>
<feature type="domain" description="Sulfatase N-terminal" evidence="1">
    <location>
        <begin position="3"/>
        <end position="290"/>
    </location>
</feature>
<name>A0A0D6PD06_9PROT</name>
<proteinExistence type="predicted"/>
<gene>
    <name evidence="2" type="ORF">Aam_023_013</name>
</gene>
<dbReference type="PANTHER" id="PTHR46615">
    <property type="entry name" value="ARYLSULFATASE K"/>
    <property type="match status" value="1"/>
</dbReference>
<dbReference type="InterPro" id="IPR000917">
    <property type="entry name" value="Sulfatase_N"/>
</dbReference>
<dbReference type="PANTHER" id="PTHR46615:SF1">
    <property type="entry name" value="ARYLSULFATASE K"/>
    <property type="match status" value="1"/>
</dbReference>
<dbReference type="Pfam" id="PF00884">
    <property type="entry name" value="Sulfatase"/>
    <property type="match status" value="1"/>
</dbReference>
<protein>
    <submittedName>
        <fullName evidence="2">Twin-arginine translocation pathway signal</fullName>
    </submittedName>
</protein>
<dbReference type="EMBL" id="BANC01000023">
    <property type="protein sequence ID" value="GAN79562.1"/>
    <property type="molecule type" value="Genomic_DNA"/>
</dbReference>
<sequence length="461" mass="50651">METGYVPSLRTDRPSIGTVFRELGYHTAYFGKFELRRSIVAPNPDINYSSALSAYGFDSFSPDGDKIGTPDQGYDTDIFTAGEAIRWMRTHGQALNAQNIPWLLVVSFVSPHDIMYADVNQPGQNVQTSQTGGTLTPPPADGIFATRWTFPPSPSALEPLDKPGRPPAQLAYNKGWSAWLGQIPPGESAMWNDYYNFYLNLIRDNDNTLQTVLDTLSALDLWPTTAVVRTAHHGELGGAHGGLRGKGPMPYEQETHVPMVVVHPEYPGGRSCKAVTSHIDLITTLAGLTNAPASRRTAALAGLPGLDFSTLLKNPEQAAYTTLREGALFNYVGLWTVDAAYMTNTAWDLSKGQTVPPFGALRPSLTPRGFLSFCFDGRYKFARYYAPDNFNTPTSFGALVKHNDLELYDLANDPDEMHNLATAPDARRDLIMANNELLNRLMEREVGENDGSFLPAALRQA</sequence>
<organism evidence="2 3">
    <name type="scientific">Acidocella aminolytica 101 = DSM 11237</name>
    <dbReference type="NCBI Taxonomy" id="1120923"/>
    <lineage>
        <taxon>Bacteria</taxon>
        <taxon>Pseudomonadati</taxon>
        <taxon>Pseudomonadota</taxon>
        <taxon>Alphaproteobacteria</taxon>
        <taxon>Acetobacterales</taxon>
        <taxon>Acidocellaceae</taxon>
        <taxon>Acidocella</taxon>
    </lineage>
</organism>
<dbReference type="SUPFAM" id="SSF53649">
    <property type="entry name" value="Alkaline phosphatase-like"/>
    <property type="match status" value="1"/>
</dbReference>
<accession>A0A0D6PD06</accession>
<dbReference type="GO" id="GO:0004065">
    <property type="term" value="F:arylsulfatase activity"/>
    <property type="evidence" value="ECO:0007669"/>
    <property type="project" value="TreeGrafter"/>
</dbReference>
<dbReference type="GO" id="GO:0015024">
    <property type="term" value="F:glucuronate-2-sulfatase activity"/>
    <property type="evidence" value="ECO:0007669"/>
    <property type="project" value="TreeGrafter"/>
</dbReference>
<keyword evidence="3" id="KW-1185">Reference proteome</keyword>
<dbReference type="AlphaFoldDB" id="A0A0D6PD06"/>
<dbReference type="STRING" id="1120923.SAMN02746095_02701"/>